<evidence type="ECO:0000256" key="8">
    <source>
        <dbReference type="ARBA" id="ARBA00023170"/>
    </source>
</evidence>
<dbReference type="STRING" id="8083.ENSXMAP00000037645"/>
<keyword evidence="8" id="KW-0675">Receptor</keyword>
<keyword evidence="7" id="KW-1015">Disulfide bond</keyword>
<keyword evidence="5" id="KW-1133">Transmembrane helix</keyword>
<dbReference type="GO" id="GO:0042130">
    <property type="term" value="P:negative regulation of T cell proliferation"/>
    <property type="evidence" value="ECO:0007669"/>
    <property type="project" value="TreeGrafter"/>
</dbReference>
<dbReference type="InterPro" id="IPR007110">
    <property type="entry name" value="Ig-like_dom"/>
</dbReference>
<evidence type="ECO:0000256" key="6">
    <source>
        <dbReference type="ARBA" id="ARBA00023136"/>
    </source>
</evidence>
<organism evidence="12 13">
    <name type="scientific">Xiphophorus maculatus</name>
    <name type="common">Southern platyfish</name>
    <name type="synonym">Platypoecilus maculatus</name>
    <dbReference type="NCBI Taxonomy" id="8083"/>
    <lineage>
        <taxon>Eukaryota</taxon>
        <taxon>Metazoa</taxon>
        <taxon>Chordata</taxon>
        <taxon>Craniata</taxon>
        <taxon>Vertebrata</taxon>
        <taxon>Euteleostomi</taxon>
        <taxon>Actinopterygii</taxon>
        <taxon>Neopterygii</taxon>
        <taxon>Teleostei</taxon>
        <taxon>Neoteleostei</taxon>
        <taxon>Acanthomorphata</taxon>
        <taxon>Ovalentaria</taxon>
        <taxon>Atherinomorphae</taxon>
        <taxon>Cyprinodontiformes</taxon>
        <taxon>Poeciliidae</taxon>
        <taxon>Poeciliinae</taxon>
        <taxon>Xiphophorus</taxon>
    </lineage>
</organism>
<evidence type="ECO:0000256" key="7">
    <source>
        <dbReference type="ARBA" id="ARBA00023157"/>
    </source>
</evidence>
<reference evidence="13" key="2">
    <citation type="journal article" date="2013" name="Nat. Genet.">
        <title>The genome of the platyfish, Xiphophorus maculatus, provides insights into evolutionary adaptation and several complex traits.</title>
        <authorList>
            <person name="Schartl M."/>
            <person name="Walter R.B."/>
            <person name="Shen Y."/>
            <person name="Garcia T."/>
            <person name="Catchen J."/>
            <person name="Amores A."/>
            <person name="Braasch I."/>
            <person name="Chalopin D."/>
            <person name="Volff J.N."/>
            <person name="Lesch K.P."/>
            <person name="Bisazza A."/>
            <person name="Minx P."/>
            <person name="Hillier L."/>
            <person name="Wilson R.K."/>
            <person name="Fuerstenberg S."/>
            <person name="Boore J."/>
            <person name="Searle S."/>
            <person name="Postlethwait J.H."/>
            <person name="Warren W.C."/>
        </authorList>
    </citation>
    <scope>NUCLEOTIDE SEQUENCE [LARGE SCALE GENOMIC DNA]</scope>
    <source>
        <strain evidence="13">JP 163 A</strain>
    </source>
</reference>
<dbReference type="InterPro" id="IPR013106">
    <property type="entry name" value="Ig_V-set"/>
</dbReference>
<keyword evidence="4" id="KW-0732">Signal</keyword>
<dbReference type="SUPFAM" id="SSF48726">
    <property type="entry name" value="Immunoglobulin"/>
    <property type="match status" value="1"/>
</dbReference>
<dbReference type="InterPro" id="IPR051713">
    <property type="entry name" value="T-cell_Activation_Regulation"/>
</dbReference>
<accession>A0A3B5R4F5</accession>
<reference evidence="12" key="3">
    <citation type="submission" date="2025-08" db="UniProtKB">
        <authorList>
            <consortium name="Ensembl"/>
        </authorList>
    </citation>
    <scope>IDENTIFICATION</scope>
    <source>
        <strain evidence="12">JP 163 A</strain>
    </source>
</reference>
<dbReference type="InterPro" id="IPR013783">
    <property type="entry name" value="Ig-like_fold"/>
</dbReference>
<keyword evidence="6" id="KW-0472">Membrane</keyword>
<dbReference type="InParanoid" id="A0A3B5R4F5"/>
<dbReference type="GO" id="GO:0071222">
    <property type="term" value="P:cellular response to lipopolysaccharide"/>
    <property type="evidence" value="ECO:0007669"/>
    <property type="project" value="TreeGrafter"/>
</dbReference>
<comment type="subcellular location">
    <subcellularLocation>
        <location evidence="1">Cell membrane</location>
        <topology evidence="1">Single-pass type I membrane protein</topology>
    </subcellularLocation>
</comment>
<keyword evidence="2" id="KW-1003">Cell membrane</keyword>
<evidence type="ECO:0000256" key="1">
    <source>
        <dbReference type="ARBA" id="ARBA00004251"/>
    </source>
</evidence>
<evidence type="ECO:0000259" key="11">
    <source>
        <dbReference type="PROSITE" id="PS50835"/>
    </source>
</evidence>
<dbReference type="Gene3D" id="2.60.40.10">
    <property type="entry name" value="Immunoglobulins"/>
    <property type="match status" value="1"/>
</dbReference>
<keyword evidence="9" id="KW-0325">Glycoprotein</keyword>
<protein>
    <recommendedName>
        <fullName evidence="11">Ig-like domain-containing protein</fullName>
    </recommendedName>
</protein>
<evidence type="ECO:0000256" key="2">
    <source>
        <dbReference type="ARBA" id="ARBA00022475"/>
    </source>
</evidence>
<dbReference type="GO" id="GO:0007166">
    <property type="term" value="P:cell surface receptor signaling pathway"/>
    <property type="evidence" value="ECO:0007669"/>
    <property type="project" value="TreeGrafter"/>
</dbReference>
<keyword evidence="13" id="KW-1185">Reference proteome</keyword>
<dbReference type="PANTHER" id="PTHR25466">
    <property type="entry name" value="T-LYMPHOCYTE ACTIVATION ANTIGEN"/>
    <property type="match status" value="1"/>
</dbReference>
<dbReference type="PANTHER" id="PTHR25466:SF14">
    <property type="entry name" value="BUTYROPHILIN SUBFAMILY 2 MEMBER A2-LIKE-RELATED"/>
    <property type="match status" value="1"/>
</dbReference>
<reference evidence="13" key="1">
    <citation type="submission" date="2012-01" db="EMBL/GenBank/DDBJ databases">
        <authorList>
            <person name="Walter R."/>
            <person name="Schartl M."/>
            <person name="Warren W."/>
        </authorList>
    </citation>
    <scope>NUCLEOTIDE SEQUENCE [LARGE SCALE GENOMIC DNA]</scope>
    <source>
        <strain evidence="13">JP 163 A</strain>
    </source>
</reference>
<sequence>NPVELSASEPAGQRSTFLFLLLSSGIPKVEVEPGVESVLLPCRTTENLDGDVKVEWRDEYDDVVHVYQNGSDQSEEQNQIYRTRTKMDENLLENKDLSLTLKYPADSGLFTCRVYSRDGEILMEKQVQLKVKGEFPAIQILNPSRFPLAAKQPQSIILPPPCLTVGMVFLGLKASPFLLQTYCWVLWPNSSIFVSSDHRTFLQKVLSLSM</sequence>
<dbReference type="Proteomes" id="UP000002852">
    <property type="component" value="Unassembled WGS sequence"/>
</dbReference>
<evidence type="ECO:0000313" key="13">
    <source>
        <dbReference type="Proteomes" id="UP000002852"/>
    </source>
</evidence>
<reference evidence="12" key="4">
    <citation type="submission" date="2025-09" db="UniProtKB">
        <authorList>
            <consortium name="Ensembl"/>
        </authorList>
    </citation>
    <scope>IDENTIFICATION</scope>
    <source>
        <strain evidence="12">JP 163 A</strain>
    </source>
</reference>
<dbReference type="GO" id="GO:0042102">
    <property type="term" value="P:positive regulation of T cell proliferation"/>
    <property type="evidence" value="ECO:0007669"/>
    <property type="project" value="TreeGrafter"/>
</dbReference>
<dbReference type="GO" id="GO:0006955">
    <property type="term" value="P:immune response"/>
    <property type="evidence" value="ECO:0007669"/>
    <property type="project" value="TreeGrafter"/>
</dbReference>
<dbReference type="PROSITE" id="PS50835">
    <property type="entry name" value="IG_LIKE"/>
    <property type="match status" value="1"/>
</dbReference>
<feature type="domain" description="Ig-like" evidence="11">
    <location>
        <begin position="10"/>
        <end position="128"/>
    </location>
</feature>
<dbReference type="GO" id="GO:0009897">
    <property type="term" value="C:external side of plasma membrane"/>
    <property type="evidence" value="ECO:0007669"/>
    <property type="project" value="TreeGrafter"/>
</dbReference>
<dbReference type="InterPro" id="IPR036179">
    <property type="entry name" value="Ig-like_dom_sf"/>
</dbReference>
<keyword evidence="3" id="KW-0812">Transmembrane</keyword>
<evidence type="ECO:0000256" key="9">
    <source>
        <dbReference type="ARBA" id="ARBA00023180"/>
    </source>
</evidence>
<proteinExistence type="predicted"/>
<evidence type="ECO:0000313" key="12">
    <source>
        <dbReference type="Ensembl" id="ENSXMAP00000037645.1"/>
    </source>
</evidence>
<evidence type="ECO:0000256" key="10">
    <source>
        <dbReference type="ARBA" id="ARBA00023319"/>
    </source>
</evidence>
<dbReference type="GO" id="GO:0031295">
    <property type="term" value="P:T cell costimulation"/>
    <property type="evidence" value="ECO:0007669"/>
    <property type="project" value="TreeGrafter"/>
</dbReference>
<dbReference type="Pfam" id="PF07686">
    <property type="entry name" value="V-set"/>
    <property type="match status" value="1"/>
</dbReference>
<evidence type="ECO:0000256" key="4">
    <source>
        <dbReference type="ARBA" id="ARBA00022729"/>
    </source>
</evidence>
<dbReference type="AlphaFoldDB" id="A0A3B5R4F5"/>
<dbReference type="GeneTree" id="ENSGT00940000175195"/>
<name>A0A3B5R4F5_XIPMA</name>
<evidence type="ECO:0000256" key="3">
    <source>
        <dbReference type="ARBA" id="ARBA00022692"/>
    </source>
</evidence>
<evidence type="ECO:0000256" key="5">
    <source>
        <dbReference type="ARBA" id="ARBA00022989"/>
    </source>
</evidence>
<keyword evidence="10" id="KW-0393">Immunoglobulin domain</keyword>
<dbReference type="Ensembl" id="ENSXMAT00000039166.1">
    <property type="protein sequence ID" value="ENSXMAP00000037645.1"/>
    <property type="gene ID" value="ENSXMAG00000021903.1"/>
</dbReference>